<sequence>MNRATIKGAKVAIGTVVITEPKPLSPPEPINLTAPVGGFTLSEQQRLELNKLNAELHRREANFRALNPSPAGRPEAGTNSLVKECKSPTRERKHAEKGLKESRISMFLQHLRLNRPEAYQQTTAALGVPERHPRRVVVGESALHSDSIGSFGGVDIETGEVTGPNYYRSPVARISYRSWADEYRIRVQVDTNPSEPPPQQGGDRVTKTLSNRGARNVLESGAYVAAVRGGFTTFLTLTFAPEARARIVNGESTIGSEAARFFDAMQKMYQRGWCADHCVIESRNGFDCVANSEQVVQGKEDKLDYIWVAEAPKNAEGEVNPHCHVLMRWEVEPHLFRAWAKRIEALWGQGFAKLERIRSAQAASGYLLKALGYLTKGSQNKDQGEIKGNRYNISKTARAPGWECLGSFHAEHMAAIIGEVKEKLQRRAAPIKGELAAVNTEIDKAIRDKAVLKRIDQSKAAKVAERLNALEARAKELAAQIKGTAVRAADYQITFKGPELLAKFLNWSAGARFWNGIPRETHYIPNKFESKRWARGIKAARAKYRYLLPRLEEKAALWCQVLREEWRAMLPEKRPDPGLYQEYENWILTTC</sequence>
<feature type="coiled-coil region" evidence="1">
    <location>
        <begin position="460"/>
        <end position="487"/>
    </location>
</feature>
<protein>
    <recommendedName>
        <fullName evidence="2">Replication-associated protein ORF2/G2P domain-containing protein</fullName>
    </recommendedName>
</protein>
<evidence type="ECO:0000256" key="1">
    <source>
        <dbReference type="SAM" id="Coils"/>
    </source>
</evidence>
<organism evidence="3 4">
    <name type="scientific">Shewanella carassii</name>
    <dbReference type="NCBI Taxonomy" id="1987584"/>
    <lineage>
        <taxon>Bacteria</taxon>
        <taxon>Pseudomonadati</taxon>
        <taxon>Pseudomonadota</taxon>
        <taxon>Gammaproteobacteria</taxon>
        <taxon>Alteromonadales</taxon>
        <taxon>Shewanellaceae</taxon>
        <taxon>Shewanella</taxon>
    </lineage>
</organism>
<reference evidence="4" key="1">
    <citation type="journal article" date="2019" name="Int. J. Syst. Evol. Microbiol.">
        <title>The Global Catalogue of Microorganisms (GCM) 10K type strain sequencing project: providing services to taxonomists for standard genome sequencing and annotation.</title>
        <authorList>
            <consortium name="The Broad Institute Genomics Platform"/>
            <consortium name="The Broad Institute Genome Sequencing Center for Infectious Disease"/>
            <person name="Wu L."/>
            <person name="Ma J."/>
        </authorList>
    </citation>
    <scope>NUCLEOTIDE SEQUENCE [LARGE SCALE GENOMIC DNA]</scope>
    <source>
        <strain evidence="4">CGMCC 1.16033</strain>
    </source>
</reference>
<evidence type="ECO:0000313" key="4">
    <source>
        <dbReference type="Proteomes" id="UP000606498"/>
    </source>
</evidence>
<name>A0ABQ1SX53_9GAMM</name>
<proteinExistence type="predicted"/>
<feature type="domain" description="Replication-associated protein ORF2/G2P" evidence="2">
    <location>
        <begin position="272"/>
        <end position="369"/>
    </location>
</feature>
<dbReference type="Proteomes" id="UP000606498">
    <property type="component" value="Unassembled WGS sequence"/>
</dbReference>
<accession>A0ABQ1SX53</accession>
<evidence type="ECO:0000259" key="2">
    <source>
        <dbReference type="Pfam" id="PF23343"/>
    </source>
</evidence>
<dbReference type="EMBL" id="BMKO01000001">
    <property type="protein sequence ID" value="GGE65574.1"/>
    <property type="molecule type" value="Genomic_DNA"/>
</dbReference>
<comment type="caution">
    <text evidence="3">The sequence shown here is derived from an EMBL/GenBank/DDBJ whole genome shotgun (WGS) entry which is preliminary data.</text>
</comment>
<dbReference type="InterPro" id="IPR056906">
    <property type="entry name" value="ORF2/G2P_dom"/>
</dbReference>
<keyword evidence="4" id="KW-1185">Reference proteome</keyword>
<gene>
    <name evidence="3" type="ORF">GCM10011520_02920</name>
</gene>
<evidence type="ECO:0000313" key="3">
    <source>
        <dbReference type="EMBL" id="GGE65574.1"/>
    </source>
</evidence>
<keyword evidence="1" id="KW-0175">Coiled coil</keyword>
<dbReference type="Pfam" id="PF23343">
    <property type="entry name" value="REP_ORF2-G2P"/>
    <property type="match status" value="1"/>
</dbReference>